<evidence type="ECO:0000256" key="2">
    <source>
        <dbReference type="ARBA" id="ARBA00005858"/>
    </source>
</evidence>
<feature type="region of interest" description="Disordered" evidence="9">
    <location>
        <begin position="225"/>
        <end position="315"/>
    </location>
</feature>
<evidence type="ECO:0000256" key="4">
    <source>
        <dbReference type="ARBA" id="ARBA00022723"/>
    </source>
</evidence>
<dbReference type="PANTHER" id="PTHR12814">
    <property type="entry name" value="RNA-BINDING PROTEIN NOB1"/>
    <property type="match status" value="1"/>
</dbReference>
<dbReference type="GeneID" id="37036731"/>
<evidence type="ECO:0000313" key="13">
    <source>
        <dbReference type="Proteomes" id="UP000245783"/>
    </source>
</evidence>
<evidence type="ECO:0000256" key="9">
    <source>
        <dbReference type="SAM" id="MobiDB-lite"/>
    </source>
</evidence>
<dbReference type="InterPro" id="IPR039907">
    <property type="entry name" value="NOB1"/>
</dbReference>
<dbReference type="GO" id="GO:0004521">
    <property type="term" value="F:RNA endonuclease activity"/>
    <property type="evidence" value="ECO:0007669"/>
    <property type="project" value="InterPro"/>
</dbReference>
<keyword evidence="7" id="KW-0539">Nucleus</keyword>
<feature type="compositionally biased region" description="Basic and acidic residues" evidence="9">
    <location>
        <begin position="242"/>
        <end position="255"/>
    </location>
</feature>
<dbReference type="InParanoid" id="A0A316VSJ7"/>
<dbReference type="PANTHER" id="PTHR12814:SF2">
    <property type="entry name" value="RNA-BINDING PROTEIN NOB1"/>
    <property type="match status" value="1"/>
</dbReference>
<feature type="domain" description="Ribonuclease PIN" evidence="11">
    <location>
        <begin position="75"/>
        <end position="164"/>
    </location>
</feature>
<dbReference type="GO" id="GO:0005737">
    <property type="term" value="C:cytoplasm"/>
    <property type="evidence" value="ECO:0007669"/>
    <property type="project" value="UniProtKB-ARBA"/>
</dbReference>
<dbReference type="FunFam" id="3.40.50.1010:FF:000020">
    <property type="entry name" value="20S-pre-rRNA D-site endonuclease NOB1"/>
    <property type="match status" value="1"/>
</dbReference>
<dbReference type="GO" id="GO:0030688">
    <property type="term" value="C:preribosome, small subunit precursor"/>
    <property type="evidence" value="ECO:0007669"/>
    <property type="project" value="TreeGrafter"/>
</dbReference>
<evidence type="ECO:0000256" key="7">
    <source>
        <dbReference type="ARBA" id="ARBA00023242"/>
    </source>
</evidence>
<comment type="subcellular location">
    <subcellularLocation>
        <location evidence="1">Nucleus</location>
    </subcellularLocation>
</comment>
<evidence type="ECO:0000256" key="6">
    <source>
        <dbReference type="ARBA" id="ARBA00022833"/>
    </source>
</evidence>
<feature type="compositionally biased region" description="Low complexity" evidence="9">
    <location>
        <begin position="225"/>
        <end position="237"/>
    </location>
</feature>
<dbReference type="OrthoDB" id="446759at2759"/>
<feature type="compositionally biased region" description="Low complexity" evidence="9">
    <location>
        <begin position="257"/>
        <end position="270"/>
    </location>
</feature>
<evidence type="ECO:0000256" key="8">
    <source>
        <dbReference type="PIRSR" id="PIRSR037125-1"/>
    </source>
</evidence>
<dbReference type="Pfam" id="PF17146">
    <property type="entry name" value="PIN_6"/>
    <property type="match status" value="1"/>
</dbReference>
<feature type="binding site" evidence="8">
    <location>
        <position position="441"/>
    </location>
    <ligand>
        <name>Zn(2+)</name>
        <dbReference type="ChEBI" id="CHEBI:29105"/>
    </ligand>
</feature>
<sequence>MSDQEQDWPSLPGAGASRSSIGNEDASSGPSRPTPTTEAQPSTSQTYSIDQKPTLRAPPTTMATAAVNHRSIEILVLDTSALLSTPASQLANLASRMVIPRVVLAELGEARSRADLEILTLRGVEVDITEPDAKDLVAVRNFAKQTGDLSSLSQADLSVLAVLYGTETARHGQWRLRDKVGGLTGQQAHDASRLAQARAQQAKPVDVPASSAKDAVAAEPVAPAAASASAAPLAPRSIVEPHSNERAEESKRSDLIAESSSSDRQAQAASLDLQGSREDAEGEWITPRPLREVQEEEASDEEESDLGGSDGEGEWITPINVKAHRAKALGFAADADLITREEAEANDAVEGDKGAGEEQDDAGFEEPRKRRNRMQKPEAGGSMATATTASGKKSKKAAGKMTVAGMTGDYAMQNVMLQMGLALASYEGHRMKSVKSWALRCHACTKICKNTEEKFCPSCGNATLLRVSVRTNAPEKGGGEVIEINTSRQLRLRGSRYSLPMPKPSRAGGPRGANAPSSGGAPILRADQQEWIKALSKEKGRQEKEVRKLNRAAEKGKDGWSQRYQNPEDVSAFLQGGKADFEPSRLVGGLPPLGIGRKNPNERRRRKV</sequence>
<feature type="domain" description="Nin one binding (NOB1) Zn-ribbon-like" evidence="10">
    <location>
        <begin position="432"/>
        <end position="503"/>
    </location>
</feature>
<evidence type="ECO:0008006" key="14">
    <source>
        <dbReference type="Google" id="ProtNLM"/>
    </source>
</evidence>
<dbReference type="GO" id="GO:0031981">
    <property type="term" value="C:nuclear lumen"/>
    <property type="evidence" value="ECO:0007669"/>
    <property type="project" value="UniProtKB-ARBA"/>
</dbReference>
<reference evidence="12 13" key="1">
    <citation type="journal article" date="2018" name="Mol. Biol. Evol.">
        <title>Broad Genomic Sampling Reveals a Smut Pathogenic Ancestry of the Fungal Clade Ustilaginomycotina.</title>
        <authorList>
            <person name="Kijpornyongpan T."/>
            <person name="Mondo S.J."/>
            <person name="Barry K."/>
            <person name="Sandor L."/>
            <person name="Lee J."/>
            <person name="Lipzen A."/>
            <person name="Pangilinan J."/>
            <person name="LaButti K."/>
            <person name="Hainaut M."/>
            <person name="Henrissat B."/>
            <person name="Grigoriev I.V."/>
            <person name="Spatafora J.W."/>
            <person name="Aime M.C."/>
        </authorList>
    </citation>
    <scope>NUCLEOTIDE SEQUENCE [LARGE SCALE GENOMIC DNA]</scope>
    <source>
        <strain evidence="12 13">MCA 4658</strain>
    </source>
</reference>
<feature type="region of interest" description="Disordered" evidence="9">
    <location>
        <begin position="539"/>
        <end position="564"/>
    </location>
</feature>
<evidence type="ECO:0000259" key="10">
    <source>
        <dbReference type="Pfam" id="PF08772"/>
    </source>
</evidence>
<feature type="compositionally biased region" description="Polar residues" evidence="9">
    <location>
        <begin position="17"/>
        <end position="51"/>
    </location>
</feature>
<proteinExistence type="inferred from homology"/>
<feature type="region of interest" description="Disordered" evidence="9">
    <location>
        <begin position="496"/>
        <end position="522"/>
    </location>
</feature>
<dbReference type="InterPro" id="IPR036283">
    <property type="entry name" value="NOB1_Zf-like_sf"/>
</dbReference>
<dbReference type="GO" id="GO:0030490">
    <property type="term" value="P:maturation of SSU-rRNA"/>
    <property type="evidence" value="ECO:0007669"/>
    <property type="project" value="TreeGrafter"/>
</dbReference>
<keyword evidence="3" id="KW-0540">Nuclease</keyword>
<dbReference type="Proteomes" id="UP000245783">
    <property type="component" value="Unassembled WGS sequence"/>
</dbReference>
<dbReference type="Pfam" id="PF08772">
    <property type="entry name" value="Zn_ribbon_NOB1"/>
    <property type="match status" value="1"/>
</dbReference>
<feature type="binding site" evidence="8">
    <location>
        <position position="444"/>
    </location>
    <ligand>
        <name>Zn(2+)</name>
        <dbReference type="ChEBI" id="CHEBI:29105"/>
    </ligand>
</feature>
<organism evidence="12 13">
    <name type="scientific">Ceraceosorus guamensis</name>
    <dbReference type="NCBI Taxonomy" id="1522189"/>
    <lineage>
        <taxon>Eukaryota</taxon>
        <taxon>Fungi</taxon>
        <taxon>Dikarya</taxon>
        <taxon>Basidiomycota</taxon>
        <taxon>Ustilaginomycotina</taxon>
        <taxon>Exobasidiomycetes</taxon>
        <taxon>Ceraceosorales</taxon>
        <taxon>Ceraceosoraceae</taxon>
        <taxon>Ceraceosorus</taxon>
    </lineage>
</organism>
<dbReference type="SUPFAM" id="SSF144206">
    <property type="entry name" value="NOB1 zinc finger-like"/>
    <property type="match status" value="1"/>
</dbReference>
<feature type="region of interest" description="Disordered" evidence="9">
    <location>
        <begin position="344"/>
        <end position="395"/>
    </location>
</feature>
<feature type="region of interest" description="Disordered" evidence="9">
    <location>
        <begin position="583"/>
        <end position="608"/>
    </location>
</feature>
<evidence type="ECO:0000259" key="11">
    <source>
        <dbReference type="Pfam" id="PF17146"/>
    </source>
</evidence>
<accession>A0A316VSJ7</accession>
<dbReference type="AlphaFoldDB" id="A0A316VSJ7"/>
<feature type="compositionally biased region" description="Acidic residues" evidence="9">
    <location>
        <begin position="294"/>
        <end position="305"/>
    </location>
</feature>
<dbReference type="EMBL" id="KZ819471">
    <property type="protein sequence ID" value="PWN39383.1"/>
    <property type="molecule type" value="Genomic_DNA"/>
</dbReference>
<gene>
    <name evidence="12" type="ORF">IE81DRAFT_326601</name>
</gene>
<dbReference type="GO" id="GO:0046872">
    <property type="term" value="F:metal ion binding"/>
    <property type="evidence" value="ECO:0007669"/>
    <property type="project" value="UniProtKB-KW"/>
</dbReference>
<dbReference type="Gene3D" id="6.20.210.10">
    <property type="entry name" value="Nin one binding (NOB1), Zn-ribbon-like"/>
    <property type="match status" value="1"/>
</dbReference>
<feature type="region of interest" description="Disordered" evidence="9">
    <location>
        <begin position="185"/>
        <end position="211"/>
    </location>
</feature>
<comment type="similarity">
    <text evidence="2">Belongs to the NOB1 family.</text>
</comment>
<dbReference type="GO" id="GO:0016787">
    <property type="term" value="F:hydrolase activity"/>
    <property type="evidence" value="ECO:0007669"/>
    <property type="project" value="UniProtKB-KW"/>
</dbReference>
<evidence type="ECO:0000256" key="5">
    <source>
        <dbReference type="ARBA" id="ARBA00022801"/>
    </source>
</evidence>
<dbReference type="RefSeq" id="XP_025366543.1">
    <property type="nucleotide sequence ID" value="XM_025514861.1"/>
</dbReference>
<keyword evidence="13" id="KW-1185">Reference proteome</keyword>
<feature type="compositionally biased region" description="Basic and acidic residues" evidence="9">
    <location>
        <begin position="539"/>
        <end position="560"/>
    </location>
</feature>
<evidence type="ECO:0000256" key="1">
    <source>
        <dbReference type="ARBA" id="ARBA00004123"/>
    </source>
</evidence>
<dbReference type="InterPro" id="IPR014881">
    <property type="entry name" value="NOB1_Zn-bd"/>
</dbReference>
<feature type="region of interest" description="Disordered" evidence="9">
    <location>
        <begin position="1"/>
        <end position="62"/>
    </location>
</feature>
<dbReference type="STRING" id="1522189.A0A316VSJ7"/>
<protein>
    <recommendedName>
        <fullName evidence="14">20S-pre-rRNA D-site endonuclease NOB1</fullName>
    </recommendedName>
</protein>
<keyword evidence="4 8" id="KW-0479">Metal-binding</keyword>
<evidence type="ECO:0000256" key="3">
    <source>
        <dbReference type="ARBA" id="ARBA00022722"/>
    </source>
</evidence>
<feature type="binding site" evidence="8">
    <location>
        <position position="456"/>
    </location>
    <ligand>
        <name>Zn(2+)</name>
        <dbReference type="ChEBI" id="CHEBI:29105"/>
    </ligand>
</feature>
<dbReference type="InterPro" id="IPR033411">
    <property type="entry name" value="Ribonuclease_PIN"/>
</dbReference>
<name>A0A316VSJ7_9BASI</name>
<keyword evidence="6 8" id="KW-0862">Zinc</keyword>
<dbReference type="FunCoup" id="A0A316VSJ7">
    <property type="interactions" value="346"/>
</dbReference>
<dbReference type="Gene3D" id="3.40.50.1010">
    <property type="entry name" value="5'-nuclease"/>
    <property type="match status" value="1"/>
</dbReference>
<feature type="compositionally biased region" description="Low complexity" evidence="9">
    <location>
        <begin position="379"/>
        <end position="391"/>
    </location>
</feature>
<feature type="binding site" evidence="8">
    <location>
        <position position="459"/>
    </location>
    <ligand>
        <name>Zn(2+)</name>
        <dbReference type="ChEBI" id="CHEBI:29105"/>
    </ligand>
</feature>
<keyword evidence="5" id="KW-0378">Hydrolase</keyword>
<dbReference type="InterPro" id="IPR017117">
    <property type="entry name" value="Nob1_euk"/>
</dbReference>
<evidence type="ECO:0000313" key="12">
    <source>
        <dbReference type="EMBL" id="PWN39383.1"/>
    </source>
</evidence>
<dbReference type="PIRSF" id="PIRSF037125">
    <property type="entry name" value="D-site_20S_pre-rRNA_nuclease"/>
    <property type="match status" value="1"/>
</dbReference>